<dbReference type="Gene3D" id="3.90.660.10">
    <property type="match status" value="1"/>
</dbReference>
<dbReference type="PANTHER" id="PTHR10742:SF407">
    <property type="entry name" value="AMINE OXIDASE DOMAIN-CONTAINING PROTEIN"/>
    <property type="match status" value="1"/>
</dbReference>
<evidence type="ECO:0000313" key="4">
    <source>
        <dbReference type="Proteomes" id="UP000605970"/>
    </source>
</evidence>
<dbReference type="AlphaFoldDB" id="A0A8S9ZG31"/>
<feature type="domain" description="Amine oxidase" evidence="2">
    <location>
        <begin position="49"/>
        <end position="542"/>
    </location>
</feature>
<dbReference type="SUPFAM" id="SSF54373">
    <property type="entry name" value="FAD-linked reductases, C-terminal domain"/>
    <property type="match status" value="1"/>
</dbReference>
<protein>
    <submittedName>
        <fullName evidence="3">G_PROTEIN_RECEP_F1_2 domain-containing protein</fullName>
    </submittedName>
</protein>
<dbReference type="InterPro" id="IPR002937">
    <property type="entry name" value="Amino_oxidase"/>
</dbReference>
<feature type="chain" id="PRO_5035777250" evidence="1">
    <location>
        <begin position="20"/>
        <end position="558"/>
    </location>
</feature>
<accession>A0A8S9ZG31</accession>
<feature type="signal peptide" evidence="1">
    <location>
        <begin position="1"/>
        <end position="19"/>
    </location>
</feature>
<dbReference type="PANTHER" id="PTHR10742">
    <property type="entry name" value="FLAVIN MONOAMINE OXIDASE"/>
    <property type="match status" value="1"/>
</dbReference>
<sequence length="558" mass="63633">MRFFFQLISLLYLLKIADEGFLTGPKIFNNLNENCFLLNVSIAIIGAGFSGLSAFNRLAELGLHNVQIFEASNRVGGRVFPLEFENGIFLQQGAEFINGKNNPIYEAALRLGNMIITGQIDDSALISEDALFVSPPECQIPQEKLEKFAEFSEFLELNYAEMALANKESWSTTISELFDRDYANFLNSVNASFEDRLQYNRIAQVYRNYYEGEWSAPIVKLAVHNYAQWKDGSQSFPFNSYTLNSLGYQPILAELSTLLPKNKLNLNTLITQIDYKSEEGIRLKIQKKNKNLIEEEWLSTKFDFVIITVPIGHLKRFSSTLFYPQLPTEKLKIIEAIGFGTIQKVFLIYDKPFWPENMTSLVALSCNNDDNIKGRIKAILHTLQPHPWAKDRVLVLWLSGDGPHLVNSLTDENLSELLTKHLREVLPDINVHPPTKIIRLKLYSKIIRDVPYALLSVPFTLQLLINLNTKWLDDSLFFGSYTYITPEASLLSKDPFSLIAEPIYSNKGQKLKLLFAGEGTHSQMFQTTIGAYESGQREANRIAEYLIEMNNNININYK</sequence>
<dbReference type="Proteomes" id="UP000605970">
    <property type="component" value="Unassembled WGS sequence"/>
</dbReference>
<dbReference type="GO" id="GO:0046592">
    <property type="term" value="F:polyamine oxidase activity"/>
    <property type="evidence" value="ECO:0007669"/>
    <property type="project" value="TreeGrafter"/>
</dbReference>
<dbReference type="InterPro" id="IPR050281">
    <property type="entry name" value="Flavin_monoamine_oxidase"/>
</dbReference>
<dbReference type="InterPro" id="IPR036188">
    <property type="entry name" value="FAD/NAD-bd_sf"/>
</dbReference>
<evidence type="ECO:0000313" key="3">
    <source>
        <dbReference type="EMBL" id="KAF7632267.1"/>
    </source>
</evidence>
<evidence type="ECO:0000259" key="2">
    <source>
        <dbReference type="Pfam" id="PF01593"/>
    </source>
</evidence>
<keyword evidence="4" id="KW-1185">Reference proteome</keyword>
<keyword evidence="1" id="KW-0732">Signal</keyword>
<dbReference type="EMBL" id="JABEBT010000107">
    <property type="protein sequence ID" value="KAF7632267.1"/>
    <property type="molecule type" value="Genomic_DNA"/>
</dbReference>
<comment type="caution">
    <text evidence="3">The sequence shown here is derived from an EMBL/GenBank/DDBJ whole genome shotgun (WGS) entry which is preliminary data.</text>
</comment>
<dbReference type="OrthoDB" id="5046242at2759"/>
<dbReference type="SUPFAM" id="SSF51905">
    <property type="entry name" value="FAD/NAD(P)-binding domain"/>
    <property type="match status" value="1"/>
</dbReference>
<dbReference type="Gene3D" id="3.50.50.60">
    <property type="entry name" value="FAD/NAD(P)-binding domain"/>
    <property type="match status" value="2"/>
</dbReference>
<evidence type="ECO:0000256" key="1">
    <source>
        <dbReference type="SAM" id="SignalP"/>
    </source>
</evidence>
<gene>
    <name evidence="3" type="ORF">Mgra_00008336</name>
</gene>
<dbReference type="Pfam" id="PF01593">
    <property type="entry name" value="Amino_oxidase"/>
    <property type="match status" value="1"/>
</dbReference>
<proteinExistence type="predicted"/>
<organism evidence="3 4">
    <name type="scientific">Meloidogyne graminicola</name>
    <dbReference type="NCBI Taxonomy" id="189291"/>
    <lineage>
        <taxon>Eukaryota</taxon>
        <taxon>Metazoa</taxon>
        <taxon>Ecdysozoa</taxon>
        <taxon>Nematoda</taxon>
        <taxon>Chromadorea</taxon>
        <taxon>Rhabditida</taxon>
        <taxon>Tylenchina</taxon>
        <taxon>Tylenchomorpha</taxon>
        <taxon>Tylenchoidea</taxon>
        <taxon>Meloidogynidae</taxon>
        <taxon>Meloidogyninae</taxon>
        <taxon>Meloidogyne</taxon>
    </lineage>
</organism>
<reference evidence="3" key="1">
    <citation type="journal article" date="2020" name="Ecol. Evol.">
        <title>Genome structure and content of the rice root-knot nematode (Meloidogyne graminicola).</title>
        <authorList>
            <person name="Phan N.T."/>
            <person name="Danchin E.G.J."/>
            <person name="Klopp C."/>
            <person name="Perfus-Barbeoch L."/>
            <person name="Kozlowski D.K."/>
            <person name="Koutsovoulos G.D."/>
            <person name="Lopez-Roques C."/>
            <person name="Bouchez O."/>
            <person name="Zahm M."/>
            <person name="Besnard G."/>
            <person name="Bellafiore S."/>
        </authorList>
    </citation>
    <scope>NUCLEOTIDE SEQUENCE</scope>
    <source>
        <strain evidence="3">VN-18</strain>
    </source>
</reference>
<name>A0A8S9ZG31_9BILA</name>